<dbReference type="Proteomes" id="UP000199095">
    <property type="component" value="Unassembled WGS sequence"/>
</dbReference>
<evidence type="ECO:0000313" key="2">
    <source>
        <dbReference type="EMBL" id="SET93685.1"/>
    </source>
</evidence>
<feature type="transmembrane region" description="Helical" evidence="1">
    <location>
        <begin position="95"/>
        <end position="112"/>
    </location>
</feature>
<accession>A0A1I0IC59</accession>
<keyword evidence="1" id="KW-0472">Membrane</keyword>
<keyword evidence="3" id="KW-1185">Reference proteome</keyword>
<reference evidence="3" key="1">
    <citation type="submission" date="2016-10" db="EMBL/GenBank/DDBJ databases">
        <authorList>
            <person name="Varghese N."/>
            <person name="Submissions S."/>
        </authorList>
    </citation>
    <scope>NUCLEOTIDE SEQUENCE [LARGE SCALE GENOMIC DNA]</scope>
    <source>
        <strain evidence="3">CGMCC 1.3566</strain>
    </source>
</reference>
<evidence type="ECO:0000313" key="3">
    <source>
        <dbReference type="Proteomes" id="UP000199095"/>
    </source>
</evidence>
<gene>
    <name evidence="2" type="ORF">SAMN05421676_11181</name>
</gene>
<dbReference type="RefSeq" id="WP_093136914.1">
    <property type="nucleotide sequence ID" value="NZ_FOHJ01000011.1"/>
</dbReference>
<dbReference type="EMBL" id="FOHJ01000011">
    <property type="protein sequence ID" value="SET93685.1"/>
    <property type="molecule type" value="Genomic_DNA"/>
</dbReference>
<proteinExistence type="predicted"/>
<organism evidence="2 3">
    <name type="scientific">Salinibacillus kushneri</name>
    <dbReference type="NCBI Taxonomy" id="237682"/>
    <lineage>
        <taxon>Bacteria</taxon>
        <taxon>Bacillati</taxon>
        <taxon>Bacillota</taxon>
        <taxon>Bacilli</taxon>
        <taxon>Bacillales</taxon>
        <taxon>Bacillaceae</taxon>
        <taxon>Salinibacillus</taxon>
    </lineage>
</organism>
<feature type="transmembrane region" description="Helical" evidence="1">
    <location>
        <begin position="37"/>
        <end position="54"/>
    </location>
</feature>
<sequence>MNKKSVIFGIIAILLLTLLMILDFFPQLVFAGYVKGALFWVLLVALAVSIIISGRNQKNHHFIESVLIFIYLIALILLLTGLGGESARGFSPDQSGFWVIIFIGIIEIYAQWKRRSAIK</sequence>
<evidence type="ECO:0000256" key="1">
    <source>
        <dbReference type="SAM" id="Phobius"/>
    </source>
</evidence>
<keyword evidence="1" id="KW-1133">Transmembrane helix</keyword>
<dbReference type="AlphaFoldDB" id="A0A1I0IC59"/>
<keyword evidence="1" id="KW-0812">Transmembrane</keyword>
<protein>
    <submittedName>
        <fullName evidence="2">Uncharacterized protein</fullName>
    </submittedName>
</protein>
<feature type="transmembrane region" description="Helical" evidence="1">
    <location>
        <begin position="7"/>
        <end position="25"/>
    </location>
</feature>
<name>A0A1I0IC59_9BACI</name>
<feature type="transmembrane region" description="Helical" evidence="1">
    <location>
        <begin position="66"/>
        <end position="83"/>
    </location>
</feature>